<dbReference type="EMBL" id="JAFJYH010000073">
    <property type="protein sequence ID" value="KAG4420993.1"/>
    <property type="molecule type" value="Genomic_DNA"/>
</dbReference>
<name>A0A8H7TLD1_9HELO</name>
<accession>A0A8H7TLD1</accession>
<keyword evidence="2" id="KW-1185">Reference proteome</keyword>
<proteinExistence type="predicted"/>
<dbReference type="PANTHER" id="PTHR10963">
    <property type="entry name" value="GLYCOSYL HYDROLASE-RELATED"/>
    <property type="match status" value="1"/>
</dbReference>
<dbReference type="Gene3D" id="2.60.120.200">
    <property type="match status" value="1"/>
</dbReference>
<dbReference type="InterPro" id="IPR013320">
    <property type="entry name" value="ConA-like_dom_sf"/>
</dbReference>
<evidence type="ECO:0000313" key="2">
    <source>
        <dbReference type="Proteomes" id="UP000664132"/>
    </source>
</evidence>
<evidence type="ECO:0000313" key="1">
    <source>
        <dbReference type="EMBL" id="KAG4420993.1"/>
    </source>
</evidence>
<dbReference type="InterPro" id="IPR050546">
    <property type="entry name" value="Glycosyl_Hydrlase_16"/>
</dbReference>
<dbReference type="OrthoDB" id="192832at2759"/>
<dbReference type="Proteomes" id="UP000664132">
    <property type="component" value="Unassembled WGS sequence"/>
</dbReference>
<comment type="caution">
    <text evidence="1">The sequence shown here is derived from an EMBL/GenBank/DDBJ whole genome shotgun (WGS) entry which is preliminary data.</text>
</comment>
<protein>
    <submittedName>
        <fullName evidence="1">Uncharacterized protein</fullName>
    </submittedName>
</protein>
<gene>
    <name evidence="1" type="ORF">IFR04_005862</name>
</gene>
<dbReference type="SUPFAM" id="SSF49899">
    <property type="entry name" value="Concanavalin A-like lectins/glucanases"/>
    <property type="match status" value="1"/>
</dbReference>
<sequence>MENVNGLNRVWGTLHCDVNPGGKCDETNGISANSSCGNGTACQGNFHTFAIVVDRTSSTEKISWEVDGTVFQTVTETQLGSELWATTVHGGCFILLNLAIGGSFPNNFLGSTTPIEATRPGVPMRVEYVAVYNSA</sequence>
<dbReference type="PANTHER" id="PTHR10963:SF60">
    <property type="entry name" value="GRAM-NEGATIVE BACTERIA-BINDING PROTEIN 1-RELATED"/>
    <property type="match status" value="1"/>
</dbReference>
<dbReference type="AlphaFoldDB" id="A0A8H7TLD1"/>
<organism evidence="1 2">
    <name type="scientific">Cadophora malorum</name>
    <dbReference type="NCBI Taxonomy" id="108018"/>
    <lineage>
        <taxon>Eukaryota</taxon>
        <taxon>Fungi</taxon>
        <taxon>Dikarya</taxon>
        <taxon>Ascomycota</taxon>
        <taxon>Pezizomycotina</taxon>
        <taxon>Leotiomycetes</taxon>
        <taxon>Helotiales</taxon>
        <taxon>Ploettnerulaceae</taxon>
        <taxon>Cadophora</taxon>
    </lineage>
</organism>
<reference evidence="1" key="1">
    <citation type="submission" date="2021-02" db="EMBL/GenBank/DDBJ databases">
        <title>Genome sequence Cadophora malorum strain M34.</title>
        <authorList>
            <person name="Stefanovic E."/>
            <person name="Vu D."/>
            <person name="Scully C."/>
            <person name="Dijksterhuis J."/>
            <person name="Roader J."/>
            <person name="Houbraken J."/>
        </authorList>
    </citation>
    <scope>NUCLEOTIDE SEQUENCE</scope>
    <source>
        <strain evidence="1">M34</strain>
    </source>
</reference>